<reference evidence="3 4" key="1">
    <citation type="submission" date="2017-08" db="EMBL/GenBank/DDBJ databases">
        <title>Fine stratification of microbial communities through a metagenomic profile of the photic zone.</title>
        <authorList>
            <person name="Haro-Moreno J.M."/>
            <person name="Lopez-Perez M."/>
            <person name="De La Torre J."/>
            <person name="Picazo A."/>
            <person name="Camacho A."/>
            <person name="Rodriguez-Valera F."/>
        </authorList>
    </citation>
    <scope>NUCLEOTIDE SEQUENCE [LARGE SCALE GENOMIC DNA]</scope>
    <source>
        <strain evidence="3">MED-G24</strain>
    </source>
</reference>
<dbReference type="PANTHER" id="PTHR42693:SF33">
    <property type="entry name" value="ARYLSULFATASE"/>
    <property type="match status" value="1"/>
</dbReference>
<comment type="caution">
    <text evidence="3">The sequence shown here is derived from an EMBL/GenBank/DDBJ whole genome shotgun (WGS) entry which is preliminary data.</text>
</comment>
<evidence type="ECO:0008006" key="5">
    <source>
        <dbReference type="Google" id="ProtNLM"/>
    </source>
</evidence>
<accession>A0A2A5WUI6</accession>
<dbReference type="InterPro" id="IPR017850">
    <property type="entry name" value="Alkaline_phosphatase_core_sf"/>
</dbReference>
<dbReference type="EMBL" id="NTKD01000019">
    <property type="protein sequence ID" value="PDH39786.1"/>
    <property type="molecule type" value="Genomic_DNA"/>
</dbReference>
<dbReference type="Gene3D" id="3.30.1120.10">
    <property type="match status" value="1"/>
</dbReference>
<feature type="region of interest" description="Disordered" evidence="2">
    <location>
        <begin position="69"/>
        <end position="90"/>
    </location>
</feature>
<dbReference type="AlphaFoldDB" id="A0A2A5WUI6"/>
<comment type="similarity">
    <text evidence="1">Belongs to the sulfatase family.</text>
</comment>
<evidence type="ECO:0000313" key="3">
    <source>
        <dbReference type="EMBL" id="PDH39786.1"/>
    </source>
</evidence>
<dbReference type="GO" id="GO:0004065">
    <property type="term" value="F:arylsulfatase activity"/>
    <property type="evidence" value="ECO:0007669"/>
    <property type="project" value="TreeGrafter"/>
</dbReference>
<proteinExistence type="inferred from homology"/>
<dbReference type="PANTHER" id="PTHR42693">
    <property type="entry name" value="ARYLSULFATASE FAMILY MEMBER"/>
    <property type="match status" value="1"/>
</dbReference>
<name>A0A2A5WUI6_9GAMM</name>
<gene>
    <name evidence="3" type="ORF">CNE99_04890</name>
</gene>
<organism evidence="3 4">
    <name type="scientific">OM182 bacterium MED-G24</name>
    <dbReference type="NCBI Taxonomy" id="1986255"/>
    <lineage>
        <taxon>Bacteria</taxon>
        <taxon>Pseudomonadati</taxon>
        <taxon>Pseudomonadota</taxon>
        <taxon>Gammaproteobacteria</taxon>
        <taxon>OMG group</taxon>
        <taxon>OM182 clade</taxon>
    </lineage>
</organism>
<dbReference type="InterPro" id="IPR050738">
    <property type="entry name" value="Sulfatase"/>
</dbReference>
<evidence type="ECO:0000256" key="2">
    <source>
        <dbReference type="SAM" id="MobiDB-lite"/>
    </source>
</evidence>
<sequence>MPTRGGRPAAAVREAPWKLIHHFEDDRYELFNLESDVSETNDLAQAHPEILDRLREALRQWQNEVEALMPRPNPNWAPEPLSDEVDPAEV</sequence>
<dbReference type="SUPFAM" id="SSF53649">
    <property type="entry name" value="Alkaline phosphatase-like"/>
    <property type="match status" value="1"/>
</dbReference>
<feature type="compositionally biased region" description="Acidic residues" evidence="2">
    <location>
        <begin position="81"/>
        <end position="90"/>
    </location>
</feature>
<evidence type="ECO:0000313" key="4">
    <source>
        <dbReference type="Proteomes" id="UP000219327"/>
    </source>
</evidence>
<evidence type="ECO:0000256" key="1">
    <source>
        <dbReference type="ARBA" id="ARBA00008779"/>
    </source>
</evidence>
<dbReference type="Proteomes" id="UP000219327">
    <property type="component" value="Unassembled WGS sequence"/>
</dbReference>
<protein>
    <recommendedName>
        <fullName evidence="5">N-sulphoglucosamine sulphohydrolase C-terminal domain-containing protein</fullName>
    </recommendedName>
</protein>